<organism evidence="2 3">
    <name type="scientific">Ascaris lumbricoides</name>
    <name type="common">Giant roundworm</name>
    <dbReference type="NCBI Taxonomy" id="6252"/>
    <lineage>
        <taxon>Eukaryota</taxon>
        <taxon>Metazoa</taxon>
        <taxon>Ecdysozoa</taxon>
        <taxon>Nematoda</taxon>
        <taxon>Chromadorea</taxon>
        <taxon>Rhabditida</taxon>
        <taxon>Spirurina</taxon>
        <taxon>Ascaridomorpha</taxon>
        <taxon>Ascaridoidea</taxon>
        <taxon>Ascarididae</taxon>
        <taxon>Ascaris</taxon>
    </lineage>
</organism>
<proteinExistence type="predicted"/>
<sequence length="107" mass="12102">MPKCVNSLNRCHSVDDNNGLFYCSSRYTLDEIAPLQLDSPRAALIHLAKLVCLVLAFTTAVFLIQCLIYALYMIVVRRAQKHWRNTTVTFSWSELFGDLNSGFTGVN</sequence>
<dbReference type="Proteomes" id="UP000036681">
    <property type="component" value="Unplaced"/>
</dbReference>
<accession>A0A0M3IJT5</accession>
<keyword evidence="1" id="KW-0812">Transmembrane</keyword>
<protein>
    <submittedName>
        <fullName evidence="3">Uncharacterized protein</fullName>
    </submittedName>
</protein>
<feature type="transmembrane region" description="Helical" evidence="1">
    <location>
        <begin position="47"/>
        <end position="75"/>
    </location>
</feature>
<evidence type="ECO:0000313" key="3">
    <source>
        <dbReference type="WBParaSite" id="ALUE_0001894701-mRNA-1"/>
    </source>
</evidence>
<dbReference type="AlphaFoldDB" id="A0A0M3IJT5"/>
<keyword evidence="1" id="KW-0472">Membrane</keyword>
<evidence type="ECO:0000313" key="2">
    <source>
        <dbReference type="Proteomes" id="UP000036681"/>
    </source>
</evidence>
<name>A0A0M3IJT5_ASCLU</name>
<keyword evidence="2" id="KW-1185">Reference proteome</keyword>
<evidence type="ECO:0000256" key="1">
    <source>
        <dbReference type="SAM" id="Phobius"/>
    </source>
</evidence>
<reference evidence="3" key="1">
    <citation type="submission" date="2017-02" db="UniProtKB">
        <authorList>
            <consortium name="WormBaseParasite"/>
        </authorList>
    </citation>
    <scope>IDENTIFICATION</scope>
</reference>
<keyword evidence="1" id="KW-1133">Transmembrane helix</keyword>
<dbReference type="WBParaSite" id="ALUE_0001894701-mRNA-1">
    <property type="protein sequence ID" value="ALUE_0001894701-mRNA-1"/>
    <property type="gene ID" value="ALUE_0001894701"/>
</dbReference>